<dbReference type="RefSeq" id="WP_030498671.1">
    <property type="nucleotide sequence ID" value="NZ_KQ948157.1"/>
</dbReference>
<dbReference type="AlphaFoldDB" id="A0A124H8D0"/>
<organism evidence="1 2">
    <name type="scientific">Streptomyces pseudovenezuelae</name>
    <dbReference type="NCBI Taxonomy" id="67350"/>
    <lineage>
        <taxon>Bacteria</taxon>
        <taxon>Bacillati</taxon>
        <taxon>Actinomycetota</taxon>
        <taxon>Actinomycetes</taxon>
        <taxon>Kitasatosporales</taxon>
        <taxon>Streptomycetaceae</taxon>
        <taxon>Streptomyces</taxon>
        <taxon>Streptomyces aurantiacus group</taxon>
    </lineage>
</organism>
<dbReference type="EMBL" id="LMWM01000057">
    <property type="protein sequence ID" value="KUM82368.1"/>
    <property type="molecule type" value="Genomic_DNA"/>
</dbReference>
<proteinExistence type="predicted"/>
<comment type="caution">
    <text evidence="1">The sequence shown here is derived from an EMBL/GenBank/DDBJ whole genome shotgun (WGS) entry which is preliminary data.</text>
</comment>
<sequence length="130" mass="13768">MNIDTTPDPDEIVQAEEYAPAAPIAVSVCGPTETRELPAVRAGYKTEQAVGASVAVKLLPFEPRRKEAYLCALTQDIYISGTQAGAQSGAAGAMRIPAVVPWRIGNLDEVWACAVTGSTDIGVQADYWSE</sequence>
<dbReference type="Proteomes" id="UP000053039">
    <property type="component" value="Unassembled WGS sequence"/>
</dbReference>
<evidence type="ECO:0000313" key="2">
    <source>
        <dbReference type="Proteomes" id="UP000053039"/>
    </source>
</evidence>
<reference evidence="1 2" key="1">
    <citation type="submission" date="2015-10" db="EMBL/GenBank/DDBJ databases">
        <title>Draft genome sequence of Streptomyces pseudovenezuelae DSM 40212, type strain for the species Streptomyces pseudovenezuelae.</title>
        <authorList>
            <person name="Ruckert C."/>
            <person name="Winkler A."/>
            <person name="Kalinowski J."/>
            <person name="Kampfer P."/>
            <person name="Glaeser S."/>
        </authorList>
    </citation>
    <scope>NUCLEOTIDE SEQUENCE [LARGE SCALE GENOMIC DNA]</scope>
    <source>
        <strain evidence="1 2">DSM 40212</strain>
    </source>
</reference>
<accession>A0A124H8D0</accession>
<gene>
    <name evidence="1" type="ORF">AQI94_41960</name>
</gene>
<protein>
    <submittedName>
        <fullName evidence="1">Uncharacterized protein</fullName>
    </submittedName>
</protein>
<name>A0A124H8D0_9ACTN</name>
<evidence type="ECO:0000313" key="1">
    <source>
        <dbReference type="EMBL" id="KUM82368.1"/>
    </source>
</evidence>